<name>A0A6A3CA51_HIBSY</name>
<dbReference type="Proteomes" id="UP000436088">
    <property type="component" value="Unassembled WGS sequence"/>
</dbReference>
<gene>
    <name evidence="1" type="ORF">F3Y22_tig00008706pilonHSYRG00008</name>
</gene>
<organism evidence="1 2">
    <name type="scientific">Hibiscus syriacus</name>
    <name type="common">Rose of Sharon</name>
    <dbReference type="NCBI Taxonomy" id="106335"/>
    <lineage>
        <taxon>Eukaryota</taxon>
        <taxon>Viridiplantae</taxon>
        <taxon>Streptophyta</taxon>
        <taxon>Embryophyta</taxon>
        <taxon>Tracheophyta</taxon>
        <taxon>Spermatophyta</taxon>
        <taxon>Magnoliopsida</taxon>
        <taxon>eudicotyledons</taxon>
        <taxon>Gunneridae</taxon>
        <taxon>Pentapetalae</taxon>
        <taxon>rosids</taxon>
        <taxon>malvids</taxon>
        <taxon>Malvales</taxon>
        <taxon>Malvaceae</taxon>
        <taxon>Malvoideae</taxon>
        <taxon>Hibiscus</taxon>
    </lineage>
</organism>
<dbReference type="GO" id="GO:0000228">
    <property type="term" value="C:nuclear chromosome"/>
    <property type="evidence" value="ECO:0007669"/>
    <property type="project" value="TreeGrafter"/>
</dbReference>
<dbReference type="GO" id="GO:0007131">
    <property type="term" value="P:reciprocal meiotic recombination"/>
    <property type="evidence" value="ECO:0007669"/>
    <property type="project" value="TreeGrafter"/>
</dbReference>
<dbReference type="GO" id="GO:0003677">
    <property type="term" value="F:DNA binding"/>
    <property type="evidence" value="ECO:0007669"/>
    <property type="project" value="InterPro"/>
</dbReference>
<dbReference type="GO" id="GO:0003918">
    <property type="term" value="F:DNA topoisomerase type II (double strand cut, ATP-hydrolyzing) activity"/>
    <property type="evidence" value="ECO:0007669"/>
    <property type="project" value="InterPro"/>
</dbReference>
<evidence type="ECO:0000313" key="2">
    <source>
        <dbReference type="Proteomes" id="UP000436088"/>
    </source>
</evidence>
<dbReference type="GO" id="GO:0042138">
    <property type="term" value="P:meiotic DNA double-strand break formation"/>
    <property type="evidence" value="ECO:0007669"/>
    <property type="project" value="TreeGrafter"/>
</dbReference>
<dbReference type="PANTHER" id="PTHR10848:SF3">
    <property type="entry name" value="MEIOTIC RECOMBINATION PROTEIN SPO11-1"/>
    <property type="match status" value="1"/>
</dbReference>
<protein>
    <submittedName>
        <fullName evidence="1">Uncharacterized protein</fullName>
    </submittedName>
</protein>
<sequence length="218" mass="24559">MWLVMGWLRLFEAGRKFDCINSPNTAHTIPVLVEDVKDFVSVSHYILVVEKESGKRLSRCSHKKSDAAGSVHLSASINYWTCYSSGFCNYLLTSSFFLSIAWLIVTRTALTSWLHKVPQIQWLGAFPSDSENFNLPQQCLLPLTIEEKSKTSESKTEYLAGLVRVSIKGTKTNLASHVTEMLPSPRRARLEIGTRVDTAKRNQIRDRSIVSSFAYLLG</sequence>
<dbReference type="PANTHER" id="PTHR10848">
    <property type="entry name" value="MEIOTIC RECOMBINATION PROTEIN SPO11"/>
    <property type="match status" value="1"/>
</dbReference>
<dbReference type="GO" id="GO:0000706">
    <property type="term" value="P:meiotic DNA double-strand break processing"/>
    <property type="evidence" value="ECO:0007669"/>
    <property type="project" value="TreeGrafter"/>
</dbReference>
<evidence type="ECO:0000313" key="1">
    <source>
        <dbReference type="EMBL" id="KAE8725447.1"/>
    </source>
</evidence>
<dbReference type="EMBL" id="VEPZ02000422">
    <property type="protein sequence ID" value="KAE8725447.1"/>
    <property type="molecule type" value="Genomic_DNA"/>
</dbReference>
<accession>A0A6A3CA51</accession>
<proteinExistence type="predicted"/>
<reference evidence="1" key="1">
    <citation type="submission" date="2019-09" db="EMBL/GenBank/DDBJ databases">
        <title>Draft genome information of white flower Hibiscus syriacus.</title>
        <authorList>
            <person name="Kim Y.-M."/>
        </authorList>
    </citation>
    <scope>NUCLEOTIDE SEQUENCE [LARGE SCALE GENOMIC DNA]</scope>
    <source>
        <strain evidence="1">YM2019G1</strain>
    </source>
</reference>
<dbReference type="InterPro" id="IPR002815">
    <property type="entry name" value="Spo11/TopoVI_A"/>
</dbReference>
<comment type="caution">
    <text evidence="1">The sequence shown here is derived from an EMBL/GenBank/DDBJ whole genome shotgun (WGS) entry which is preliminary data.</text>
</comment>
<dbReference type="AlphaFoldDB" id="A0A6A3CA51"/>
<dbReference type="Gene3D" id="3.40.1360.10">
    <property type="match status" value="1"/>
</dbReference>
<keyword evidence="2" id="KW-1185">Reference proteome</keyword>